<evidence type="ECO:0000256" key="4">
    <source>
        <dbReference type="ARBA" id="ARBA00022840"/>
    </source>
</evidence>
<keyword evidence="1 9" id="KW-0547">Nucleotide-binding</keyword>
<dbReference type="OrthoDB" id="1100019at2"/>
<dbReference type="GO" id="GO:0016887">
    <property type="term" value="F:ATP hydrolysis activity"/>
    <property type="evidence" value="ECO:0007669"/>
    <property type="project" value="RHEA"/>
</dbReference>
<dbReference type="InterPro" id="IPR014016">
    <property type="entry name" value="UvrD-like_ATP-bd"/>
</dbReference>
<dbReference type="GO" id="GO:0005524">
    <property type="term" value="F:ATP binding"/>
    <property type="evidence" value="ECO:0007669"/>
    <property type="project" value="UniProtKB-UniRule"/>
</dbReference>
<evidence type="ECO:0000256" key="5">
    <source>
        <dbReference type="ARBA" id="ARBA00023235"/>
    </source>
</evidence>
<dbReference type="SUPFAM" id="SSF52540">
    <property type="entry name" value="P-loop containing nucleoside triphosphate hydrolases"/>
    <property type="match status" value="1"/>
</dbReference>
<proteinExistence type="predicted"/>
<name>A0A482TSZ0_9FLAO</name>
<dbReference type="GO" id="GO:0005829">
    <property type="term" value="C:cytosol"/>
    <property type="evidence" value="ECO:0007669"/>
    <property type="project" value="TreeGrafter"/>
</dbReference>
<keyword evidence="5" id="KW-0413">Isomerase</keyword>
<comment type="catalytic activity">
    <reaction evidence="6">
        <text>Couples ATP hydrolysis with the unwinding of duplex DNA by translocating in the 3'-5' direction.</text>
        <dbReference type="EC" id="5.6.2.4"/>
    </reaction>
</comment>
<dbReference type="AlphaFoldDB" id="A0A482TSZ0"/>
<evidence type="ECO:0000256" key="3">
    <source>
        <dbReference type="ARBA" id="ARBA00022806"/>
    </source>
</evidence>
<dbReference type="Pfam" id="PF13361">
    <property type="entry name" value="UvrD_C"/>
    <property type="match status" value="1"/>
</dbReference>
<comment type="catalytic activity">
    <reaction evidence="8">
        <text>ATP + H2O = ADP + phosphate + H(+)</text>
        <dbReference type="Rhea" id="RHEA:13065"/>
        <dbReference type="ChEBI" id="CHEBI:15377"/>
        <dbReference type="ChEBI" id="CHEBI:15378"/>
        <dbReference type="ChEBI" id="CHEBI:30616"/>
        <dbReference type="ChEBI" id="CHEBI:43474"/>
        <dbReference type="ChEBI" id="CHEBI:456216"/>
        <dbReference type="EC" id="5.6.2.4"/>
    </reaction>
</comment>
<dbReference type="InterPro" id="IPR027417">
    <property type="entry name" value="P-loop_NTPase"/>
</dbReference>
<sequence length="585" mass="66871">MSVITISSGDLIPIEKHFRISAGPGAGKTYWLVNHIENVLQNSNRLGCYKKIACITYTNIAVETIVKRMDFIADRVEVSTIHGFIYANIIKPYMSFIAADYEFDVLRMDGHDEHFISRKKIVEWLNNHPNSSRFAAPYNLQQLTRLDHNISALGKWLSSIAYTLNGINIELSIDNSKAFYMDGEVRRNIGVTTCLNKLLPGLLEYKKLFWKNGVLHHDDVLYFGYILLQKYPFIVRVLRSKFPYFFIDEFQDTSPIQAAILKIIGESETIVGIIGDKAQSIYSFQGADPNYFTCFSLPSIQDYLIADNRRSSIEIINVLNHIRTDIVQNPIRAANGERVIMYVGDINTSLDLAREKSDGNLTVLSRDNITSNALKRQMNSSLPLADLISSLSNIDERIRRSTVISSLTAIELAQQKKFKEAIKEMEKNFRGIKDKHERKKIALSKICFLTSLYLDYKSVPLFNFYELIKEHVKTDMVKLTRGAARQFYDSTTYEQLAVCIKLADDDSPSRTIHKSKGDEFDNVLVVLRKEADLKFLLQPPLLSEEQRVFYVAVSRAKNKLSIYSPTLSADEEDKIKHLMEVIRIP</sequence>
<keyword evidence="3 9" id="KW-0347">Helicase</keyword>
<evidence type="ECO:0000259" key="10">
    <source>
        <dbReference type="PROSITE" id="PS51198"/>
    </source>
</evidence>
<dbReference type="GO" id="GO:0003677">
    <property type="term" value="F:DNA binding"/>
    <property type="evidence" value="ECO:0007669"/>
    <property type="project" value="InterPro"/>
</dbReference>
<organism evidence="11 12">
    <name type="scientific">Flavobacterium petrolei</name>
    <dbReference type="NCBI Taxonomy" id="2259594"/>
    <lineage>
        <taxon>Bacteria</taxon>
        <taxon>Pseudomonadati</taxon>
        <taxon>Bacteroidota</taxon>
        <taxon>Flavobacteriia</taxon>
        <taxon>Flavobacteriales</taxon>
        <taxon>Flavobacteriaceae</taxon>
        <taxon>Flavobacterium</taxon>
    </lineage>
</organism>
<feature type="binding site" evidence="9">
    <location>
        <begin position="22"/>
        <end position="29"/>
    </location>
    <ligand>
        <name>ATP</name>
        <dbReference type="ChEBI" id="CHEBI:30616"/>
    </ligand>
</feature>
<dbReference type="PROSITE" id="PS51198">
    <property type="entry name" value="UVRD_HELICASE_ATP_BIND"/>
    <property type="match status" value="1"/>
</dbReference>
<dbReference type="PANTHER" id="PTHR11070:SF3">
    <property type="entry name" value="DNA 3'-5' HELICASE"/>
    <property type="match status" value="1"/>
</dbReference>
<dbReference type="PANTHER" id="PTHR11070">
    <property type="entry name" value="UVRD / RECB / PCRA DNA HELICASE FAMILY MEMBER"/>
    <property type="match status" value="1"/>
</dbReference>
<reference evidence="11 12" key="1">
    <citation type="submission" date="2019-01" db="EMBL/GenBank/DDBJ databases">
        <title>Flavobacterium sp. nov. isolated from arctic soil.</title>
        <authorList>
            <person name="Kim D.-U."/>
        </authorList>
    </citation>
    <scope>NUCLEOTIDE SEQUENCE [LARGE SCALE GENOMIC DNA]</scope>
    <source>
        <strain evidence="11 12">Kopri-42</strain>
    </source>
</reference>
<dbReference type="Gene3D" id="3.40.50.300">
    <property type="entry name" value="P-loop containing nucleotide triphosphate hydrolases"/>
    <property type="match status" value="2"/>
</dbReference>
<dbReference type="RefSeq" id="WP_113667217.1">
    <property type="nucleotide sequence ID" value="NZ_QNVY02000008.1"/>
</dbReference>
<gene>
    <name evidence="11" type="ORF">DR871_016025</name>
</gene>
<dbReference type="Proteomes" id="UP000253235">
    <property type="component" value="Unassembled WGS sequence"/>
</dbReference>
<keyword evidence="12" id="KW-1185">Reference proteome</keyword>
<dbReference type="InterPro" id="IPR000212">
    <property type="entry name" value="DNA_helicase_UvrD/REP"/>
</dbReference>
<evidence type="ECO:0000256" key="1">
    <source>
        <dbReference type="ARBA" id="ARBA00022741"/>
    </source>
</evidence>
<comment type="caution">
    <text evidence="11">The sequence shown here is derived from an EMBL/GenBank/DDBJ whole genome shotgun (WGS) entry which is preliminary data.</text>
</comment>
<accession>A0A482TSZ0</accession>
<keyword evidence="2 9" id="KW-0378">Hydrolase</keyword>
<dbReference type="Pfam" id="PF00580">
    <property type="entry name" value="UvrD-helicase"/>
    <property type="match status" value="1"/>
</dbReference>
<evidence type="ECO:0000256" key="6">
    <source>
        <dbReference type="ARBA" id="ARBA00034617"/>
    </source>
</evidence>
<dbReference type="GO" id="GO:0000725">
    <property type="term" value="P:recombinational repair"/>
    <property type="evidence" value="ECO:0007669"/>
    <property type="project" value="TreeGrafter"/>
</dbReference>
<dbReference type="InterPro" id="IPR014017">
    <property type="entry name" value="DNA_helicase_UvrD-like_C"/>
</dbReference>
<feature type="domain" description="UvrD-like helicase ATP-binding" evidence="10">
    <location>
        <begin position="1"/>
        <end position="312"/>
    </location>
</feature>
<evidence type="ECO:0000256" key="2">
    <source>
        <dbReference type="ARBA" id="ARBA00022801"/>
    </source>
</evidence>
<dbReference type="EC" id="5.6.2.4" evidence="7"/>
<evidence type="ECO:0000256" key="7">
    <source>
        <dbReference type="ARBA" id="ARBA00034808"/>
    </source>
</evidence>
<evidence type="ECO:0000313" key="11">
    <source>
        <dbReference type="EMBL" id="RYJ50626.1"/>
    </source>
</evidence>
<dbReference type="EMBL" id="QNVY02000008">
    <property type="protein sequence ID" value="RYJ50626.1"/>
    <property type="molecule type" value="Genomic_DNA"/>
</dbReference>
<evidence type="ECO:0000256" key="9">
    <source>
        <dbReference type="PROSITE-ProRule" id="PRU00560"/>
    </source>
</evidence>
<evidence type="ECO:0000313" key="12">
    <source>
        <dbReference type="Proteomes" id="UP000253235"/>
    </source>
</evidence>
<dbReference type="CDD" id="cd18809">
    <property type="entry name" value="SF1_C_RecD"/>
    <property type="match status" value="1"/>
</dbReference>
<keyword evidence="4 9" id="KW-0067">ATP-binding</keyword>
<evidence type="ECO:0000256" key="8">
    <source>
        <dbReference type="ARBA" id="ARBA00048988"/>
    </source>
</evidence>
<dbReference type="GO" id="GO:0043138">
    <property type="term" value="F:3'-5' DNA helicase activity"/>
    <property type="evidence" value="ECO:0007669"/>
    <property type="project" value="UniProtKB-EC"/>
</dbReference>
<protein>
    <recommendedName>
        <fullName evidence="7">DNA 3'-5' helicase</fullName>
        <ecNumber evidence="7">5.6.2.4</ecNumber>
    </recommendedName>
</protein>